<evidence type="ECO:0000256" key="1">
    <source>
        <dbReference type="SAM" id="Phobius"/>
    </source>
</evidence>
<keyword evidence="2" id="KW-0732">Signal</keyword>
<keyword evidence="4" id="KW-1185">Reference proteome</keyword>
<dbReference type="AlphaFoldDB" id="A0A9W9YE09"/>
<dbReference type="EMBL" id="MU827786">
    <property type="protein sequence ID" value="KAJ7333617.1"/>
    <property type="molecule type" value="Genomic_DNA"/>
</dbReference>
<reference evidence="3" key="1">
    <citation type="submission" date="2023-01" db="EMBL/GenBank/DDBJ databases">
        <title>Genome assembly of the deep-sea coral Lophelia pertusa.</title>
        <authorList>
            <person name="Herrera S."/>
            <person name="Cordes E."/>
        </authorList>
    </citation>
    <scope>NUCLEOTIDE SEQUENCE</scope>
    <source>
        <strain evidence="3">USNM1676648</strain>
        <tissue evidence="3">Polyp</tissue>
    </source>
</reference>
<keyword evidence="1" id="KW-0812">Transmembrane</keyword>
<accession>A0A9W9YE09</accession>
<keyword evidence="1" id="KW-0472">Membrane</keyword>
<gene>
    <name evidence="3" type="ORF">OS493_017160</name>
</gene>
<comment type="caution">
    <text evidence="3">The sequence shown here is derived from an EMBL/GenBank/DDBJ whole genome shotgun (WGS) entry which is preliminary data.</text>
</comment>
<protein>
    <submittedName>
        <fullName evidence="3">Uncharacterized protein</fullName>
    </submittedName>
</protein>
<evidence type="ECO:0000313" key="4">
    <source>
        <dbReference type="Proteomes" id="UP001163046"/>
    </source>
</evidence>
<organism evidence="3 4">
    <name type="scientific">Desmophyllum pertusum</name>
    <dbReference type="NCBI Taxonomy" id="174260"/>
    <lineage>
        <taxon>Eukaryota</taxon>
        <taxon>Metazoa</taxon>
        <taxon>Cnidaria</taxon>
        <taxon>Anthozoa</taxon>
        <taxon>Hexacorallia</taxon>
        <taxon>Scleractinia</taxon>
        <taxon>Caryophylliina</taxon>
        <taxon>Caryophylliidae</taxon>
        <taxon>Desmophyllum</taxon>
    </lineage>
</organism>
<dbReference type="OrthoDB" id="10480506at2759"/>
<proteinExistence type="predicted"/>
<keyword evidence="1" id="KW-1133">Transmembrane helix</keyword>
<feature type="transmembrane region" description="Helical" evidence="1">
    <location>
        <begin position="45"/>
        <end position="66"/>
    </location>
</feature>
<sequence length="252" mass="28996">MKATIILIFILLATATPTGQWVTKSRHSLDSNSWHLTHLTMRNDFLLPSIFTICGSLLALSLIAAGTRSSLWPKIKTVKKTGARTEPSLSYAIPLYVHRITQTRDQLAAQRHFRQINVNTGLPQNNDTDYDTNDDCELWKKRREKIREKKKGRLAKGPRINPEELRRINQEWHLYYGFENSDLFHIENELDNTVAKVPSVHSKKAKTIKFDDSVDIVLIEKHNTGRRVNRKVPRHAVKCAPSEVTRDQQIIV</sequence>
<feature type="chain" id="PRO_5040981047" evidence="2">
    <location>
        <begin position="16"/>
        <end position="252"/>
    </location>
</feature>
<evidence type="ECO:0000256" key="2">
    <source>
        <dbReference type="SAM" id="SignalP"/>
    </source>
</evidence>
<dbReference type="Proteomes" id="UP001163046">
    <property type="component" value="Unassembled WGS sequence"/>
</dbReference>
<evidence type="ECO:0000313" key="3">
    <source>
        <dbReference type="EMBL" id="KAJ7333617.1"/>
    </source>
</evidence>
<name>A0A9W9YE09_9CNID</name>
<feature type="signal peptide" evidence="2">
    <location>
        <begin position="1"/>
        <end position="15"/>
    </location>
</feature>